<organism evidence="1">
    <name type="scientific">Arundo donax</name>
    <name type="common">Giant reed</name>
    <name type="synonym">Donax arundinaceus</name>
    <dbReference type="NCBI Taxonomy" id="35708"/>
    <lineage>
        <taxon>Eukaryota</taxon>
        <taxon>Viridiplantae</taxon>
        <taxon>Streptophyta</taxon>
        <taxon>Embryophyta</taxon>
        <taxon>Tracheophyta</taxon>
        <taxon>Spermatophyta</taxon>
        <taxon>Magnoliopsida</taxon>
        <taxon>Liliopsida</taxon>
        <taxon>Poales</taxon>
        <taxon>Poaceae</taxon>
        <taxon>PACMAD clade</taxon>
        <taxon>Arundinoideae</taxon>
        <taxon>Arundineae</taxon>
        <taxon>Arundo</taxon>
    </lineage>
</organism>
<accession>A0A0A8ZVB6</accession>
<reference evidence="1" key="1">
    <citation type="submission" date="2014-09" db="EMBL/GenBank/DDBJ databases">
        <authorList>
            <person name="Magalhaes I.L.F."/>
            <person name="Oliveira U."/>
            <person name="Santos F.R."/>
            <person name="Vidigal T.H.D.A."/>
            <person name="Brescovit A.D."/>
            <person name="Santos A.J."/>
        </authorList>
    </citation>
    <scope>NUCLEOTIDE SEQUENCE</scope>
    <source>
        <tissue evidence="1">Shoot tissue taken approximately 20 cm above the soil surface</tissue>
    </source>
</reference>
<proteinExistence type="predicted"/>
<protein>
    <submittedName>
        <fullName evidence="1">Uncharacterized protein</fullName>
    </submittedName>
</protein>
<dbReference type="AlphaFoldDB" id="A0A0A8ZVB6"/>
<sequence length="28" mass="3307">MNFVYAQPIILGITILYTRQVSKYHISH</sequence>
<reference evidence="1" key="2">
    <citation type="journal article" date="2015" name="Data Brief">
        <title>Shoot transcriptome of the giant reed, Arundo donax.</title>
        <authorList>
            <person name="Barrero R.A."/>
            <person name="Guerrero F.D."/>
            <person name="Moolhuijzen P."/>
            <person name="Goolsby J.A."/>
            <person name="Tidwell J."/>
            <person name="Bellgard S.E."/>
            <person name="Bellgard M.I."/>
        </authorList>
    </citation>
    <scope>NUCLEOTIDE SEQUENCE</scope>
    <source>
        <tissue evidence="1">Shoot tissue taken approximately 20 cm above the soil surface</tissue>
    </source>
</reference>
<name>A0A0A8ZVB6_ARUDO</name>
<dbReference type="EMBL" id="GBRH01256292">
    <property type="protein sequence ID" value="JAD41603.1"/>
    <property type="molecule type" value="Transcribed_RNA"/>
</dbReference>
<evidence type="ECO:0000313" key="1">
    <source>
        <dbReference type="EMBL" id="JAD41603.1"/>
    </source>
</evidence>